<accession>A0A8H7KCM0</accession>
<dbReference type="Proteomes" id="UP000629468">
    <property type="component" value="Unassembled WGS sequence"/>
</dbReference>
<comment type="caution">
    <text evidence="2">The sequence shown here is derived from an EMBL/GenBank/DDBJ whole genome shotgun (WGS) entry which is preliminary data.</text>
</comment>
<proteinExistence type="predicted"/>
<dbReference type="AlphaFoldDB" id="A0A8H7KCM0"/>
<feature type="compositionally biased region" description="Basic residues" evidence="1">
    <location>
        <begin position="11"/>
        <end position="20"/>
    </location>
</feature>
<sequence length="227" mass="25745">MVNRPSSHYPPRPRHLRQKSSHLNAIDIFDSYRKDSKNGLESTVSIRERENGGRKWWSEITRKSTTRRGEREEEATQEEYNPHPHLRFPKEPDEIHLTTERFETKQLLLIGGRHHHRHGSARTLVTRRIPSPLPREGNKLVSNSSRFAHSPFAKFIVVSNLCPAATAAAQFSIVPPPSSTTSTASRSLITDQPDNLTISTQICFNRTTSMSANDWFWGCSTSDGSDS</sequence>
<gene>
    <name evidence="2" type="ORF">Agabi119p4_7095</name>
</gene>
<organism evidence="2 3">
    <name type="scientific">Agaricus bisporus var. burnettii</name>
    <dbReference type="NCBI Taxonomy" id="192524"/>
    <lineage>
        <taxon>Eukaryota</taxon>
        <taxon>Fungi</taxon>
        <taxon>Dikarya</taxon>
        <taxon>Basidiomycota</taxon>
        <taxon>Agaricomycotina</taxon>
        <taxon>Agaricomycetes</taxon>
        <taxon>Agaricomycetidae</taxon>
        <taxon>Agaricales</taxon>
        <taxon>Agaricineae</taxon>
        <taxon>Agaricaceae</taxon>
        <taxon>Agaricus</taxon>
    </lineage>
</organism>
<reference evidence="2 3" key="1">
    <citation type="journal article" name="Sci. Rep.">
        <title>Telomere-to-telomere assembled and centromere annotated genomes of the two main subspecies of the button mushroom Agaricus bisporus reveal especially polymorphic chromosome ends.</title>
        <authorList>
            <person name="Sonnenberg A.S.M."/>
            <person name="Sedaghat-Telgerd N."/>
            <person name="Lavrijssen B."/>
            <person name="Ohm R.A."/>
            <person name="Hendrickx P.M."/>
            <person name="Scholtmeijer K."/>
            <person name="Baars J.J.P."/>
            <person name="van Peer A."/>
        </authorList>
    </citation>
    <scope>NUCLEOTIDE SEQUENCE [LARGE SCALE GENOMIC DNA]</scope>
    <source>
        <strain evidence="2 3">H119_p4</strain>
    </source>
</reference>
<evidence type="ECO:0000313" key="3">
    <source>
        <dbReference type="Proteomes" id="UP000629468"/>
    </source>
</evidence>
<evidence type="ECO:0000313" key="2">
    <source>
        <dbReference type="EMBL" id="KAF7771121.1"/>
    </source>
</evidence>
<name>A0A8H7KCM0_AGABI</name>
<feature type="region of interest" description="Disordered" evidence="1">
    <location>
        <begin position="1"/>
        <end position="22"/>
    </location>
</feature>
<protein>
    <submittedName>
        <fullName evidence="2">Uncharacterized protein</fullName>
    </submittedName>
</protein>
<evidence type="ECO:0000256" key="1">
    <source>
        <dbReference type="SAM" id="MobiDB-lite"/>
    </source>
</evidence>
<feature type="region of interest" description="Disordered" evidence="1">
    <location>
        <begin position="63"/>
        <end position="89"/>
    </location>
</feature>
<dbReference type="EMBL" id="JABXXO010000009">
    <property type="protein sequence ID" value="KAF7771121.1"/>
    <property type="molecule type" value="Genomic_DNA"/>
</dbReference>